<sequence>MSSFSHKNLYNSIRGFATAIHSSGMILQKDFDLLTHLVKHVTPKSKKTVDSDGDLFSNGPTPTLPRPSSTGTDDLVASLPRPFRKALEAIRLKDTRRLLIYLKQISYMEETKLQEVISSIPRTIITELFRAIDPFVVARDADPTDQAHISHGAFQTLSLGATIDVWGVRRVYSQLLRYMLVLLSALKNSGGVLLAEEYGYFLRCAASASDLGGIKWVWHEMIRTNTAEWRHGGLYNEFISARFLTNPSYTSYDKTRRMVTGRSLHQSKFILHWRQVRRLDWLRYQTRLNKLYFGLNKDVAHAEDLVRVMRKNGPAGRIFHFIRRDGIFMDESLACDLMIAFGRAGSLQFVKIVILEHIFGIDMAKITSDTATPINYSLEFSLPRVRIRPTVLLMKAVVETYGSNSEIGLALQLVKYISETYDIPIPSSVWKDLLEWTYIMSAPPTSTGWKAAHMFSKVPKGEVVELIWDMMVSEPYYVQPSFEHYDILIRSIAGQHRLDKLLPRMREALELYNFQCQEYEDAVIEYVQMINNGVRISETIHRYQRARFRKATMRYSIQTWCRKFLDSVRAHNPTNPLLVVAVPDFINEFRAFIPNPAIYRTSSGYVSLFDPQRETDRLFFVEEFPLAMQVKNKLGEILYFDTSTRKHVSASTRYTLAGRTPISYFSLQTLLTTTGRSKIPKFQDRVVVGREVEQSMNDSEAKSSPEQTGDTYDDDDDYY</sequence>
<name>A0AAX6MBL3_9PEZI</name>
<comment type="caution">
    <text evidence="5">The sequence shown here is derived from an EMBL/GenBank/DDBJ whole genome shotgun (WGS) entry which is preliminary data.</text>
</comment>
<protein>
    <submittedName>
        <fullName evidence="5">Uncharacterized protein</fullName>
    </submittedName>
</protein>
<accession>A0AAX6MBL3</accession>
<dbReference type="EMBL" id="JBANMG010000008">
    <property type="protein sequence ID" value="KAK6949767.1"/>
    <property type="molecule type" value="Genomic_DNA"/>
</dbReference>
<gene>
    <name evidence="5" type="ORF">Daesc_008088</name>
</gene>
<dbReference type="AlphaFoldDB" id="A0AAX6MBL3"/>
<evidence type="ECO:0000256" key="4">
    <source>
        <dbReference type="SAM" id="MobiDB-lite"/>
    </source>
</evidence>
<evidence type="ECO:0000256" key="1">
    <source>
        <dbReference type="ARBA" id="ARBA00004173"/>
    </source>
</evidence>
<feature type="region of interest" description="Disordered" evidence="4">
    <location>
        <begin position="690"/>
        <end position="719"/>
    </location>
</feature>
<reference evidence="5 6" key="1">
    <citation type="journal article" date="2024" name="Front Chem Biol">
        <title>Unveiling the potential of Daldinia eschscholtzii MFLUCC 19-0629 through bioactivity and bioinformatics studies for enhanced sustainable agriculture production.</title>
        <authorList>
            <person name="Brooks S."/>
            <person name="Weaver J.A."/>
            <person name="Klomchit A."/>
            <person name="Alharthi S.A."/>
            <person name="Onlamun T."/>
            <person name="Nurani R."/>
            <person name="Vong T.K."/>
            <person name="Alberti F."/>
            <person name="Greco C."/>
        </authorList>
    </citation>
    <scope>NUCLEOTIDE SEQUENCE [LARGE SCALE GENOMIC DNA]</scope>
    <source>
        <strain evidence="5">MFLUCC 19-0629</strain>
    </source>
</reference>
<evidence type="ECO:0000256" key="2">
    <source>
        <dbReference type="ARBA" id="ARBA00022946"/>
    </source>
</evidence>
<feature type="region of interest" description="Disordered" evidence="4">
    <location>
        <begin position="45"/>
        <end position="75"/>
    </location>
</feature>
<keyword evidence="6" id="KW-1185">Reference proteome</keyword>
<evidence type="ECO:0000313" key="5">
    <source>
        <dbReference type="EMBL" id="KAK6949767.1"/>
    </source>
</evidence>
<proteinExistence type="predicted"/>
<dbReference type="GO" id="GO:0005739">
    <property type="term" value="C:mitochondrion"/>
    <property type="evidence" value="ECO:0007669"/>
    <property type="project" value="UniProtKB-SubCell"/>
</dbReference>
<dbReference type="Proteomes" id="UP001369815">
    <property type="component" value="Unassembled WGS sequence"/>
</dbReference>
<feature type="compositionally biased region" description="Polar residues" evidence="4">
    <location>
        <begin position="58"/>
        <end position="72"/>
    </location>
</feature>
<comment type="subcellular location">
    <subcellularLocation>
        <location evidence="1">Mitochondrion</location>
    </subcellularLocation>
</comment>
<evidence type="ECO:0000256" key="3">
    <source>
        <dbReference type="ARBA" id="ARBA00023128"/>
    </source>
</evidence>
<feature type="compositionally biased region" description="Basic and acidic residues" evidence="4">
    <location>
        <begin position="690"/>
        <end position="703"/>
    </location>
</feature>
<evidence type="ECO:0000313" key="6">
    <source>
        <dbReference type="Proteomes" id="UP001369815"/>
    </source>
</evidence>
<keyword evidence="2" id="KW-0809">Transit peptide</keyword>
<dbReference type="InterPro" id="IPR024319">
    <property type="entry name" value="ATPase_expression_mit"/>
</dbReference>
<keyword evidence="3" id="KW-0496">Mitochondrion</keyword>
<dbReference type="Pfam" id="PF12921">
    <property type="entry name" value="ATP13"/>
    <property type="match status" value="1"/>
</dbReference>
<organism evidence="5 6">
    <name type="scientific">Daldinia eschscholtzii</name>
    <dbReference type="NCBI Taxonomy" id="292717"/>
    <lineage>
        <taxon>Eukaryota</taxon>
        <taxon>Fungi</taxon>
        <taxon>Dikarya</taxon>
        <taxon>Ascomycota</taxon>
        <taxon>Pezizomycotina</taxon>
        <taxon>Sordariomycetes</taxon>
        <taxon>Xylariomycetidae</taxon>
        <taxon>Xylariales</taxon>
        <taxon>Hypoxylaceae</taxon>
        <taxon>Daldinia</taxon>
    </lineage>
</organism>